<keyword evidence="4" id="KW-1185">Reference proteome</keyword>
<dbReference type="GO" id="GO:0004519">
    <property type="term" value="F:endonuclease activity"/>
    <property type="evidence" value="ECO:0007669"/>
    <property type="project" value="UniProtKB-KW"/>
</dbReference>
<dbReference type="PANTHER" id="PTHR35601:SF1">
    <property type="entry name" value="TOXIN RELE"/>
    <property type="match status" value="1"/>
</dbReference>
<reference evidence="4" key="1">
    <citation type="submission" date="2016-06" db="EMBL/GenBank/DDBJ databases">
        <authorList>
            <person name="Varghese N."/>
        </authorList>
    </citation>
    <scope>NUCLEOTIDE SEQUENCE [LARGE SCALE GENOMIC DNA]</scope>
    <source>
        <strain evidence="4">DSM 45555</strain>
    </source>
</reference>
<dbReference type="SUPFAM" id="SSF143011">
    <property type="entry name" value="RelE-like"/>
    <property type="match status" value="1"/>
</dbReference>
<keyword evidence="3" id="KW-0255">Endonuclease</keyword>
<comment type="similarity">
    <text evidence="1">Belongs to the RelE toxin family.</text>
</comment>
<dbReference type="EMBL" id="FMCV01000002">
    <property type="protein sequence ID" value="SCE76264.1"/>
    <property type="molecule type" value="Genomic_DNA"/>
</dbReference>
<dbReference type="Proteomes" id="UP000198551">
    <property type="component" value="Unassembled WGS sequence"/>
</dbReference>
<evidence type="ECO:0000256" key="2">
    <source>
        <dbReference type="ARBA" id="ARBA00022649"/>
    </source>
</evidence>
<dbReference type="AlphaFoldDB" id="A0A1C4UX72"/>
<keyword evidence="2" id="KW-1277">Toxin-antitoxin system</keyword>
<evidence type="ECO:0000256" key="1">
    <source>
        <dbReference type="ARBA" id="ARBA00006226"/>
    </source>
</evidence>
<name>A0A1C4UX72_9ACTN</name>
<accession>A0A1C4UX72</accession>
<sequence>MPPGGKRVDDHTNEPLSPYTVMFSRQARRNLHEDLPLEVAIAATETIQRAIAINPYRVGKPLDEPFDGFHSARRGTYRIIYRINEAKRVVEIHSVRHRRNAYRL</sequence>
<dbReference type="InterPro" id="IPR007712">
    <property type="entry name" value="RelE/ParE_toxin"/>
</dbReference>
<evidence type="ECO:0000313" key="3">
    <source>
        <dbReference type="EMBL" id="SCE76264.1"/>
    </source>
</evidence>
<dbReference type="InterPro" id="IPR035093">
    <property type="entry name" value="RelE/ParE_toxin_dom_sf"/>
</dbReference>
<keyword evidence="3" id="KW-0540">Nuclease</keyword>
<dbReference type="Pfam" id="PF05016">
    <property type="entry name" value="ParE_toxin"/>
    <property type="match status" value="1"/>
</dbReference>
<organism evidence="3 4">
    <name type="scientific">Micromonospora marina</name>
    <dbReference type="NCBI Taxonomy" id="307120"/>
    <lineage>
        <taxon>Bacteria</taxon>
        <taxon>Bacillati</taxon>
        <taxon>Actinomycetota</taxon>
        <taxon>Actinomycetes</taxon>
        <taxon>Micromonosporales</taxon>
        <taxon>Micromonosporaceae</taxon>
        <taxon>Micromonospora</taxon>
    </lineage>
</organism>
<keyword evidence="3" id="KW-0378">Hydrolase</keyword>
<evidence type="ECO:0000313" key="4">
    <source>
        <dbReference type="Proteomes" id="UP000198551"/>
    </source>
</evidence>
<protein>
    <submittedName>
        <fullName evidence="3">mRNA-degrading endonuclease RelE, toxin component of the RelBE toxin-antitoxin system</fullName>
    </submittedName>
</protein>
<proteinExistence type="inferred from homology"/>
<dbReference type="PANTHER" id="PTHR35601">
    <property type="entry name" value="TOXIN RELE"/>
    <property type="match status" value="1"/>
</dbReference>
<gene>
    <name evidence="3" type="ORF">GA0070215_102228</name>
</gene>
<dbReference type="Gene3D" id="3.30.2310.20">
    <property type="entry name" value="RelE-like"/>
    <property type="match status" value="1"/>
</dbReference>